<gene>
    <name evidence="2" type="ORF">QR680_000841</name>
</gene>
<organism evidence="2 3">
    <name type="scientific">Steinernema hermaphroditum</name>
    <dbReference type="NCBI Taxonomy" id="289476"/>
    <lineage>
        <taxon>Eukaryota</taxon>
        <taxon>Metazoa</taxon>
        <taxon>Ecdysozoa</taxon>
        <taxon>Nematoda</taxon>
        <taxon>Chromadorea</taxon>
        <taxon>Rhabditida</taxon>
        <taxon>Tylenchina</taxon>
        <taxon>Panagrolaimomorpha</taxon>
        <taxon>Strongyloidoidea</taxon>
        <taxon>Steinernematidae</taxon>
        <taxon>Steinernema</taxon>
    </lineage>
</organism>
<feature type="transmembrane region" description="Helical" evidence="1">
    <location>
        <begin position="36"/>
        <end position="55"/>
    </location>
</feature>
<accession>A0AA39LES9</accession>
<keyword evidence="3" id="KW-1185">Reference proteome</keyword>
<protein>
    <recommendedName>
        <fullName evidence="4">Transmembrane protein</fullName>
    </recommendedName>
</protein>
<reference evidence="2" key="1">
    <citation type="submission" date="2023-06" db="EMBL/GenBank/DDBJ databases">
        <title>Genomic analysis of the entomopathogenic nematode Steinernema hermaphroditum.</title>
        <authorList>
            <person name="Schwarz E.M."/>
            <person name="Heppert J.K."/>
            <person name="Baniya A."/>
            <person name="Schwartz H.T."/>
            <person name="Tan C.-H."/>
            <person name="Antoshechkin I."/>
            <person name="Sternberg P.W."/>
            <person name="Goodrich-Blair H."/>
            <person name="Dillman A.R."/>
        </authorList>
    </citation>
    <scope>NUCLEOTIDE SEQUENCE</scope>
    <source>
        <strain evidence="2">PS9179</strain>
        <tissue evidence="2">Whole animal</tissue>
    </source>
</reference>
<feature type="transmembrane region" description="Helical" evidence="1">
    <location>
        <begin position="93"/>
        <end position="113"/>
    </location>
</feature>
<evidence type="ECO:0000313" key="2">
    <source>
        <dbReference type="EMBL" id="KAK0394623.1"/>
    </source>
</evidence>
<feature type="transmembrane region" description="Helical" evidence="1">
    <location>
        <begin position="61"/>
        <end position="81"/>
    </location>
</feature>
<evidence type="ECO:0000256" key="1">
    <source>
        <dbReference type="SAM" id="Phobius"/>
    </source>
</evidence>
<keyword evidence="1" id="KW-1133">Transmembrane helix</keyword>
<proteinExistence type="predicted"/>
<dbReference type="EMBL" id="JAUCMV010000005">
    <property type="protein sequence ID" value="KAK0394623.1"/>
    <property type="molecule type" value="Genomic_DNA"/>
</dbReference>
<evidence type="ECO:0000313" key="3">
    <source>
        <dbReference type="Proteomes" id="UP001175271"/>
    </source>
</evidence>
<dbReference type="AlphaFoldDB" id="A0AA39LES9"/>
<comment type="caution">
    <text evidence="2">The sequence shown here is derived from an EMBL/GenBank/DDBJ whole genome shotgun (WGS) entry which is preliminary data.</text>
</comment>
<evidence type="ECO:0008006" key="4">
    <source>
        <dbReference type="Google" id="ProtNLM"/>
    </source>
</evidence>
<keyword evidence="1" id="KW-0812">Transmembrane</keyword>
<name>A0AA39LES9_9BILA</name>
<keyword evidence="1" id="KW-0472">Membrane</keyword>
<dbReference type="Proteomes" id="UP001175271">
    <property type="component" value="Unassembled WGS sequence"/>
</dbReference>
<feature type="transmembrane region" description="Helical" evidence="1">
    <location>
        <begin position="128"/>
        <end position="151"/>
    </location>
</feature>
<sequence length="237" mass="26902">MFFWQASRQPGVAKVDSIADTALSISRMSILKSRPFQIAMLVLLNGFTMSSLIIIWPERFILVMVCINSVMIGLAIIGIIIRVQQLLAGNFGIKIIAIVFLLLQCCDFLDSLTSPKPRNRLYNTSPWYVAWIFTTVLVTIVELRILVGIWCEMIAMEDAHKKPTLPPSYSVCVIEQGLNDVPPPSYEEALRLKAEQQREAATRSLEVITEEHETEPSNEVVLRCEALDERRNWRHSV</sequence>